<reference evidence="2" key="1">
    <citation type="journal article" date="2020" name="Stud. Mycol.">
        <title>101 Dothideomycetes genomes: a test case for predicting lifestyles and emergence of pathogens.</title>
        <authorList>
            <person name="Haridas S."/>
            <person name="Albert R."/>
            <person name="Binder M."/>
            <person name="Bloem J."/>
            <person name="Labutti K."/>
            <person name="Salamov A."/>
            <person name="Andreopoulos B."/>
            <person name="Baker S."/>
            <person name="Barry K."/>
            <person name="Bills G."/>
            <person name="Bluhm B."/>
            <person name="Cannon C."/>
            <person name="Castanera R."/>
            <person name="Culley D."/>
            <person name="Daum C."/>
            <person name="Ezra D."/>
            <person name="Gonzalez J."/>
            <person name="Henrissat B."/>
            <person name="Kuo A."/>
            <person name="Liang C."/>
            <person name="Lipzen A."/>
            <person name="Lutzoni F."/>
            <person name="Magnuson J."/>
            <person name="Mondo S."/>
            <person name="Nolan M."/>
            <person name="Ohm R."/>
            <person name="Pangilinan J."/>
            <person name="Park H.-J."/>
            <person name="Ramirez L."/>
            <person name="Alfaro M."/>
            <person name="Sun H."/>
            <person name="Tritt A."/>
            <person name="Yoshinaga Y."/>
            <person name="Zwiers L.-H."/>
            <person name="Turgeon B."/>
            <person name="Goodwin S."/>
            <person name="Spatafora J."/>
            <person name="Crous P."/>
            <person name="Grigoriev I."/>
        </authorList>
    </citation>
    <scope>NUCLEOTIDE SEQUENCE</scope>
    <source>
        <strain evidence="2">CBS 480.64</strain>
    </source>
</reference>
<keyword evidence="3" id="KW-1185">Reference proteome</keyword>
<dbReference type="PANTHER" id="PTHR28254">
    <property type="entry name" value="CYTOCHROME B-C1 COMPLEX SUBUNIT 10"/>
    <property type="match status" value="1"/>
</dbReference>
<feature type="transmembrane region" description="Helical" evidence="1">
    <location>
        <begin position="52"/>
        <end position="72"/>
    </location>
</feature>
<evidence type="ECO:0000313" key="3">
    <source>
        <dbReference type="Proteomes" id="UP000799421"/>
    </source>
</evidence>
<dbReference type="GO" id="GO:0006122">
    <property type="term" value="P:mitochondrial electron transport, ubiquinol to cytochrome c"/>
    <property type="evidence" value="ECO:0007669"/>
    <property type="project" value="InterPro"/>
</dbReference>
<dbReference type="Proteomes" id="UP000799421">
    <property type="component" value="Unassembled WGS sequence"/>
</dbReference>
<dbReference type="PANTHER" id="PTHR28254:SF1">
    <property type="entry name" value="CYTOCHROME B-C1 COMPLEX SUBUNIT 10, MITOCHONDRIAL"/>
    <property type="match status" value="1"/>
</dbReference>
<protein>
    <submittedName>
        <fullName evidence="2">Uncharacterized protein</fullName>
    </submittedName>
</protein>
<dbReference type="AlphaFoldDB" id="A0A6A7BRW5"/>
<dbReference type="Pfam" id="PF09796">
    <property type="entry name" value="QCR10"/>
    <property type="match status" value="1"/>
</dbReference>
<dbReference type="GO" id="GO:0005739">
    <property type="term" value="C:mitochondrion"/>
    <property type="evidence" value="ECO:0007669"/>
    <property type="project" value="GOC"/>
</dbReference>
<evidence type="ECO:0000256" key="1">
    <source>
        <dbReference type="SAM" id="Phobius"/>
    </source>
</evidence>
<name>A0A6A7BRW5_9PEZI</name>
<evidence type="ECO:0000313" key="2">
    <source>
        <dbReference type="EMBL" id="KAF2857439.1"/>
    </source>
</evidence>
<keyword evidence="1" id="KW-0812">Transmembrane</keyword>
<accession>A0A6A7BRW5</accession>
<keyword evidence="1" id="KW-1133">Transmembrane helix</keyword>
<dbReference type="InterPro" id="IPR019182">
    <property type="entry name" value="Cytochrome_b-c1_su10_fun"/>
</dbReference>
<dbReference type="OrthoDB" id="2391627at2759"/>
<sequence>MQRALIRQTSHSQAAVRAPWKASGIRSFQSQYGPQYKSGLHLFHFAKNDLMWYGRMGAGMGIAAVTFALYFFGQVPRVREDIWQKVPYFGQFFIHEIPADENPF</sequence>
<dbReference type="EMBL" id="MU006043">
    <property type="protein sequence ID" value="KAF2857439.1"/>
    <property type="molecule type" value="Genomic_DNA"/>
</dbReference>
<gene>
    <name evidence="2" type="ORF">K470DRAFT_172505</name>
</gene>
<proteinExistence type="predicted"/>
<organism evidence="2 3">
    <name type="scientific">Piedraia hortae CBS 480.64</name>
    <dbReference type="NCBI Taxonomy" id="1314780"/>
    <lineage>
        <taxon>Eukaryota</taxon>
        <taxon>Fungi</taxon>
        <taxon>Dikarya</taxon>
        <taxon>Ascomycota</taxon>
        <taxon>Pezizomycotina</taxon>
        <taxon>Dothideomycetes</taxon>
        <taxon>Dothideomycetidae</taxon>
        <taxon>Capnodiales</taxon>
        <taxon>Piedraiaceae</taxon>
        <taxon>Piedraia</taxon>
    </lineage>
</organism>
<keyword evidence="1" id="KW-0472">Membrane</keyword>